<name>A0A1N5U2A5_9ARCH</name>
<sequence length="238" mass="27209">MMEVHSFNFSKSGNNPEETEDSLSINLEKLKFAIADGASDSIFSGQWAFALTNEFVNNNGDEKIKNDIRQFIRDSRKMWYESINWKGLKWNVKNKAVRGAYSTFLGISTEFGSMESLIVHAIGDSCIFIFDEGKMKSFPLNSPDQFGIHPSLVWSGYGFPLNNKPFEQKLNIKQEKFKIVKGNEIILATDAMSKFIMEAGEDSFGLLWDHYNDRTFFDDMRNENTIKNDDLSAILISF</sequence>
<dbReference type="SUPFAM" id="SSF81606">
    <property type="entry name" value="PP2C-like"/>
    <property type="match status" value="1"/>
</dbReference>
<evidence type="ECO:0000313" key="2">
    <source>
        <dbReference type="EMBL" id="SIM54883.1"/>
    </source>
</evidence>
<evidence type="ECO:0008006" key="4">
    <source>
        <dbReference type="Google" id="ProtNLM"/>
    </source>
</evidence>
<gene>
    <name evidence="2" type="ORF">CSP5_0781</name>
</gene>
<dbReference type="GeneID" id="41588056"/>
<feature type="compositionally biased region" description="Polar residues" evidence="1">
    <location>
        <begin position="7"/>
        <end position="16"/>
    </location>
</feature>
<accession>A0A1N5U2A5</accession>
<evidence type="ECO:0000256" key="1">
    <source>
        <dbReference type="SAM" id="MobiDB-lite"/>
    </source>
</evidence>
<dbReference type="AlphaFoldDB" id="A0A1N5U2A5"/>
<evidence type="ECO:0000313" key="3">
    <source>
        <dbReference type="Proteomes" id="UP000195607"/>
    </source>
</evidence>
<dbReference type="Proteomes" id="UP000195607">
    <property type="component" value="Chromosome I"/>
</dbReference>
<protein>
    <recommendedName>
        <fullName evidence="4">Serine/threonine protein phosphatase</fullName>
    </recommendedName>
</protein>
<dbReference type="InterPro" id="IPR036457">
    <property type="entry name" value="PPM-type-like_dom_sf"/>
</dbReference>
<proteinExistence type="predicted"/>
<reference evidence="2 3" key="1">
    <citation type="submission" date="2016-04" db="EMBL/GenBank/DDBJ databases">
        <authorList>
            <person name="Evans L.H."/>
            <person name="Alamgir A."/>
            <person name="Owens N."/>
            <person name="Weber N.D."/>
            <person name="Virtaneva K."/>
            <person name="Barbian K."/>
            <person name="Babar A."/>
            <person name="Rosenke K."/>
        </authorList>
    </citation>
    <scope>NUCLEOTIDE SEQUENCE [LARGE SCALE GENOMIC DNA]</scope>
    <source>
        <strain evidence="3">S5(T) (JCM 30642 \VKM B-2941)</strain>
    </source>
</reference>
<dbReference type="RefSeq" id="WP_148689657.1">
    <property type="nucleotide sequence ID" value="NZ_LT671858.1"/>
</dbReference>
<feature type="region of interest" description="Disordered" evidence="1">
    <location>
        <begin position="1"/>
        <end position="20"/>
    </location>
</feature>
<organism evidence="2 3">
    <name type="scientific">Cuniculiplasma divulgatum</name>
    <dbReference type="NCBI Taxonomy" id="1673428"/>
    <lineage>
        <taxon>Archaea</taxon>
        <taxon>Methanobacteriati</taxon>
        <taxon>Thermoplasmatota</taxon>
        <taxon>Thermoplasmata</taxon>
        <taxon>Thermoplasmatales</taxon>
        <taxon>Cuniculiplasmataceae</taxon>
        <taxon>Cuniculiplasma</taxon>
    </lineage>
</organism>
<dbReference type="EMBL" id="LT671858">
    <property type="protein sequence ID" value="SIM54883.1"/>
    <property type="molecule type" value="Genomic_DNA"/>
</dbReference>